<keyword evidence="4 12" id="KW-0808">Transferase</keyword>
<dbReference type="AlphaFoldDB" id="A0A2W7QCB1"/>
<keyword evidence="9 12" id="KW-0460">Magnesium</keyword>
<organism evidence="14 15">
    <name type="scientific">Roseinatronobacter thiooxidans</name>
    <dbReference type="NCBI Taxonomy" id="121821"/>
    <lineage>
        <taxon>Bacteria</taxon>
        <taxon>Pseudomonadati</taxon>
        <taxon>Pseudomonadota</taxon>
        <taxon>Alphaproteobacteria</taxon>
        <taxon>Rhodobacterales</taxon>
        <taxon>Paracoccaceae</taxon>
        <taxon>Roseinatronobacter</taxon>
    </lineage>
</organism>
<dbReference type="PANTHER" id="PTHR10584">
    <property type="entry name" value="SUGAR KINASE"/>
    <property type="match status" value="1"/>
</dbReference>
<dbReference type="InterPro" id="IPR011877">
    <property type="entry name" value="Ribokinase"/>
</dbReference>
<feature type="binding site" evidence="12">
    <location>
        <position position="238"/>
    </location>
    <ligand>
        <name>substrate</name>
    </ligand>
</feature>
<protein>
    <recommendedName>
        <fullName evidence="3 12">Ribokinase</fullName>
        <shortName evidence="12">RK</shortName>
        <ecNumber evidence="2 12">2.7.1.15</ecNumber>
    </recommendedName>
</protein>
<dbReference type="GO" id="GO:0004747">
    <property type="term" value="F:ribokinase activity"/>
    <property type="evidence" value="ECO:0007669"/>
    <property type="project" value="UniProtKB-UniRule"/>
</dbReference>
<accession>A0A2W7QCB1</accession>
<proteinExistence type="inferred from homology"/>
<comment type="pathway">
    <text evidence="12">Carbohydrate metabolism; D-ribose degradation; D-ribose 5-phosphate from beta-D-ribopyranose: step 2/2.</text>
</comment>
<feature type="binding site" evidence="12">
    <location>
        <position position="271"/>
    </location>
    <ligand>
        <name>K(+)</name>
        <dbReference type="ChEBI" id="CHEBI:29103"/>
    </ligand>
</feature>
<dbReference type="PANTHER" id="PTHR10584:SF166">
    <property type="entry name" value="RIBOKINASE"/>
    <property type="match status" value="1"/>
</dbReference>
<dbReference type="PRINTS" id="PR00990">
    <property type="entry name" value="RIBOKINASE"/>
</dbReference>
<reference evidence="14 15" key="1">
    <citation type="submission" date="2018-06" db="EMBL/GenBank/DDBJ databases">
        <title>Genomic Encyclopedia of Archaeal and Bacterial Type Strains, Phase II (KMG-II): from individual species to whole genera.</title>
        <authorList>
            <person name="Goeker M."/>
        </authorList>
    </citation>
    <scope>NUCLEOTIDE SEQUENCE [LARGE SCALE GENOMIC DNA]</scope>
    <source>
        <strain evidence="14 15">DSM 13087</strain>
    </source>
</reference>
<evidence type="ECO:0000256" key="4">
    <source>
        <dbReference type="ARBA" id="ARBA00022679"/>
    </source>
</evidence>
<keyword evidence="12" id="KW-0963">Cytoplasm</keyword>
<feature type="domain" description="Carbohydrate kinase PfkB" evidence="13">
    <location>
        <begin position="3"/>
        <end position="281"/>
    </location>
</feature>
<dbReference type="GO" id="GO:0019303">
    <property type="term" value="P:D-ribose catabolic process"/>
    <property type="evidence" value="ECO:0007669"/>
    <property type="project" value="UniProtKB-UniRule"/>
</dbReference>
<comment type="similarity">
    <text evidence="12">Belongs to the carbohydrate kinase PfkB family. Ribokinase subfamily.</text>
</comment>
<comment type="similarity">
    <text evidence="1">Belongs to the carbohydrate kinase pfkB family.</text>
</comment>
<dbReference type="Pfam" id="PF00294">
    <property type="entry name" value="PfkB"/>
    <property type="match status" value="1"/>
</dbReference>
<comment type="cofactor">
    <cofactor evidence="12">
        <name>Mg(2+)</name>
        <dbReference type="ChEBI" id="CHEBI:18420"/>
    </cofactor>
    <text evidence="12">Requires a divalent cation, most likely magnesium in vivo, as an electrophilic catalyst to aid phosphoryl group transfer. It is the chelate of the metal and the nucleotide that is the actual substrate.</text>
</comment>
<dbReference type="RefSeq" id="WP_071468072.1">
    <property type="nucleotide sequence ID" value="NZ_MEHT01000001.1"/>
</dbReference>
<feature type="binding site" evidence="12">
    <location>
        <position position="268"/>
    </location>
    <ligand>
        <name>K(+)</name>
        <dbReference type="ChEBI" id="CHEBI:29103"/>
    </ligand>
</feature>
<dbReference type="GO" id="GO:0046872">
    <property type="term" value="F:metal ion binding"/>
    <property type="evidence" value="ECO:0007669"/>
    <property type="project" value="UniProtKB-KW"/>
</dbReference>
<dbReference type="HAMAP" id="MF_01987">
    <property type="entry name" value="Ribokinase"/>
    <property type="match status" value="1"/>
</dbReference>
<evidence type="ECO:0000256" key="10">
    <source>
        <dbReference type="ARBA" id="ARBA00022958"/>
    </source>
</evidence>
<evidence type="ECO:0000256" key="3">
    <source>
        <dbReference type="ARBA" id="ARBA00016943"/>
    </source>
</evidence>
<feature type="binding site" evidence="12">
    <location>
        <position position="179"/>
    </location>
    <ligand>
        <name>ATP</name>
        <dbReference type="ChEBI" id="CHEBI:30616"/>
    </ligand>
</feature>
<comment type="catalytic activity">
    <reaction evidence="12">
        <text>D-ribose + ATP = D-ribose 5-phosphate + ADP + H(+)</text>
        <dbReference type="Rhea" id="RHEA:13697"/>
        <dbReference type="ChEBI" id="CHEBI:15378"/>
        <dbReference type="ChEBI" id="CHEBI:30616"/>
        <dbReference type="ChEBI" id="CHEBI:47013"/>
        <dbReference type="ChEBI" id="CHEBI:78346"/>
        <dbReference type="ChEBI" id="CHEBI:456216"/>
        <dbReference type="EC" id="2.7.1.15"/>
    </reaction>
</comment>
<feature type="binding site" evidence="12">
    <location>
        <position position="234"/>
    </location>
    <ligand>
        <name>K(+)</name>
        <dbReference type="ChEBI" id="CHEBI:29103"/>
    </ligand>
</feature>
<dbReference type="EMBL" id="QKZQ01000005">
    <property type="protein sequence ID" value="PZX45841.1"/>
    <property type="molecule type" value="Genomic_DNA"/>
</dbReference>
<dbReference type="SUPFAM" id="SSF53613">
    <property type="entry name" value="Ribokinase-like"/>
    <property type="match status" value="1"/>
</dbReference>
<dbReference type="EC" id="2.7.1.15" evidence="2 12"/>
<evidence type="ECO:0000313" key="15">
    <source>
        <dbReference type="Proteomes" id="UP000249364"/>
    </source>
</evidence>
<dbReference type="Proteomes" id="UP000249364">
    <property type="component" value="Unassembled WGS sequence"/>
</dbReference>
<dbReference type="Gene3D" id="3.40.1190.20">
    <property type="match status" value="1"/>
</dbReference>
<dbReference type="GO" id="GO:0005524">
    <property type="term" value="F:ATP binding"/>
    <property type="evidence" value="ECO:0007669"/>
    <property type="project" value="UniProtKB-UniRule"/>
</dbReference>
<keyword evidence="6 12" id="KW-0547">Nucleotide-binding</keyword>
<name>A0A2W7QCB1_9RHOB</name>
<keyword evidence="8 12" id="KW-0067">ATP-binding</keyword>
<comment type="subunit">
    <text evidence="12">Homodimer.</text>
</comment>
<evidence type="ECO:0000256" key="8">
    <source>
        <dbReference type="ARBA" id="ARBA00022840"/>
    </source>
</evidence>
<dbReference type="CDD" id="cd01174">
    <property type="entry name" value="ribokinase"/>
    <property type="match status" value="1"/>
</dbReference>
<feature type="binding site" evidence="12">
    <location>
        <position position="273"/>
    </location>
    <ligand>
        <name>K(+)</name>
        <dbReference type="ChEBI" id="CHEBI:29103"/>
    </ligand>
</feature>
<comment type="caution">
    <text evidence="14">The sequence shown here is derived from an EMBL/GenBank/DDBJ whole genome shotgun (WGS) entry which is preliminary data.</text>
</comment>
<comment type="caution">
    <text evidence="12">Lacks conserved residue(s) required for the propagation of feature annotation.</text>
</comment>
<comment type="activity regulation">
    <text evidence="12">Activated by a monovalent cation that binds near, but not in, the active site. The most likely occupant of the site in vivo is potassium. Ion binding induces a conformational change that may alter substrate affinity.</text>
</comment>
<feature type="binding site" evidence="12">
    <location>
        <begin position="237"/>
        <end position="238"/>
    </location>
    <ligand>
        <name>ATP</name>
        <dbReference type="ChEBI" id="CHEBI:30616"/>
    </ligand>
</feature>
<dbReference type="UniPathway" id="UPA00916">
    <property type="reaction ID" value="UER00889"/>
</dbReference>
<dbReference type="STRING" id="121821.GCA_001870675_00191"/>
<evidence type="ECO:0000256" key="12">
    <source>
        <dbReference type="HAMAP-Rule" id="MF_01987"/>
    </source>
</evidence>
<keyword evidence="5 12" id="KW-0479">Metal-binding</keyword>
<evidence type="ECO:0000259" key="13">
    <source>
        <dbReference type="Pfam" id="PF00294"/>
    </source>
</evidence>
<keyword evidence="15" id="KW-1185">Reference proteome</keyword>
<dbReference type="PROSITE" id="PS00584">
    <property type="entry name" value="PFKB_KINASES_2"/>
    <property type="match status" value="1"/>
</dbReference>
<evidence type="ECO:0000313" key="14">
    <source>
        <dbReference type="EMBL" id="PZX45841.1"/>
    </source>
</evidence>
<dbReference type="OrthoDB" id="9775849at2"/>
<feature type="binding site" evidence="12">
    <location>
        <begin position="38"/>
        <end position="42"/>
    </location>
    <ligand>
        <name>substrate</name>
    </ligand>
</feature>
<feature type="binding site" evidence="12">
    <location>
        <position position="232"/>
    </location>
    <ligand>
        <name>K(+)</name>
        <dbReference type="ChEBI" id="CHEBI:29103"/>
    </ligand>
</feature>
<evidence type="ECO:0000256" key="5">
    <source>
        <dbReference type="ARBA" id="ARBA00022723"/>
    </source>
</evidence>
<evidence type="ECO:0000256" key="6">
    <source>
        <dbReference type="ARBA" id="ARBA00022741"/>
    </source>
</evidence>
<dbReference type="InterPro" id="IPR002139">
    <property type="entry name" value="Ribo/fructo_kinase"/>
</dbReference>
<evidence type="ECO:0000256" key="9">
    <source>
        <dbReference type="ARBA" id="ARBA00022842"/>
    </source>
</evidence>
<dbReference type="InterPro" id="IPR029056">
    <property type="entry name" value="Ribokinase-like"/>
</dbReference>
<evidence type="ECO:0000256" key="11">
    <source>
        <dbReference type="ARBA" id="ARBA00023277"/>
    </source>
</evidence>
<dbReference type="InterPro" id="IPR011611">
    <property type="entry name" value="PfkB_dom"/>
</dbReference>
<comment type="function">
    <text evidence="12">Catalyzes the phosphorylation of ribose at O-5 in a reaction requiring ATP and magnesium. The resulting D-ribose-5-phosphate can then be used either for sythesis of nucleotides, histidine, and tryptophan, or as a component of the pentose phosphate pathway.</text>
</comment>
<feature type="binding site" evidence="12">
    <location>
        <position position="136"/>
    </location>
    <ligand>
        <name>substrate</name>
    </ligand>
</feature>
<feature type="binding site" evidence="12">
    <location>
        <begin position="205"/>
        <end position="210"/>
    </location>
    <ligand>
        <name>ATP</name>
        <dbReference type="ChEBI" id="CHEBI:30616"/>
    </ligand>
</feature>
<evidence type="ECO:0000256" key="1">
    <source>
        <dbReference type="ARBA" id="ARBA00005380"/>
    </source>
</evidence>
<keyword evidence="11 12" id="KW-0119">Carbohydrate metabolism</keyword>
<keyword evidence="10 12" id="KW-0630">Potassium</keyword>
<keyword evidence="7 12" id="KW-0418">Kinase</keyword>
<dbReference type="GO" id="GO:0005737">
    <property type="term" value="C:cytoplasm"/>
    <property type="evidence" value="ECO:0007669"/>
    <property type="project" value="UniProtKB-SubCell"/>
</dbReference>
<gene>
    <name evidence="12" type="primary">rbsK</name>
    <name evidence="14" type="ORF">LY56_01402</name>
</gene>
<feature type="binding site" evidence="12">
    <location>
        <begin position="10"/>
        <end position="12"/>
    </location>
    <ligand>
        <name>substrate</name>
    </ligand>
</feature>
<sequence>MTVWCFGSINIDHFYWLAHLPAPGETLAASAYRTEFGGKGANQSVAAARAGAPVRHLGAVGADGARALAALAADGVVCDGIQQVEGPTGHAVILLDHQGENSIIIEPGANRAMALAPVLAALEQAELDDILLLQNETAFQPEIAEAAMGRGMEVIYSAAPFEIAAVRAVLPYVNTLVMNAVEAAQLRAALDTPFEDLPVETVVITRGAEGASWHARGTPDIVVPALPTQVVDTTGAGDCFTGALAAALSMGALPEDAMQFAAAAAAIQVSRHGTAAAMPTRAEIEALIHERG</sequence>
<evidence type="ECO:0000256" key="7">
    <source>
        <dbReference type="ARBA" id="ARBA00022777"/>
    </source>
</evidence>
<evidence type="ECO:0000256" key="2">
    <source>
        <dbReference type="ARBA" id="ARBA00012035"/>
    </source>
</evidence>
<comment type="subcellular location">
    <subcellularLocation>
        <location evidence="12">Cytoplasm</location>
    </subcellularLocation>
</comment>
<feature type="active site" description="Proton acceptor" evidence="12">
    <location>
        <position position="238"/>
    </location>
</feature>
<dbReference type="InterPro" id="IPR002173">
    <property type="entry name" value="Carboh/pur_kinase_PfkB_CS"/>
</dbReference>